<dbReference type="PROSITE" id="PS00113">
    <property type="entry name" value="ADENYLATE_KINASE"/>
    <property type="match status" value="1"/>
</dbReference>
<dbReference type="GO" id="GO:0004017">
    <property type="term" value="F:AMP kinase activity"/>
    <property type="evidence" value="ECO:0007669"/>
    <property type="project" value="InterPro"/>
</dbReference>
<dbReference type="EMBL" id="CAJPVJ010008139">
    <property type="protein sequence ID" value="CAG2171729.1"/>
    <property type="molecule type" value="Genomic_DNA"/>
</dbReference>
<dbReference type="PRINTS" id="PR00094">
    <property type="entry name" value="ADENYLTKNASE"/>
</dbReference>
<dbReference type="InterPro" id="IPR027417">
    <property type="entry name" value="P-loop_NTPase"/>
</dbReference>
<evidence type="ECO:0000256" key="1">
    <source>
        <dbReference type="ARBA" id="ARBA00022679"/>
    </source>
</evidence>
<dbReference type="EMBL" id="OC922964">
    <property type="protein sequence ID" value="CAD7654542.1"/>
    <property type="molecule type" value="Genomic_DNA"/>
</dbReference>
<accession>A0A7R9M6U1</accession>
<keyword evidence="7" id="KW-1185">Reference proteome</keyword>
<feature type="domain" description="Adenylate kinase active site lid" evidence="5">
    <location>
        <begin position="154"/>
        <end position="189"/>
    </location>
</feature>
<proteinExistence type="inferred from homology"/>
<dbReference type="InterPro" id="IPR006259">
    <property type="entry name" value="Adenyl_kin_sub"/>
</dbReference>
<dbReference type="Pfam" id="PF05191">
    <property type="entry name" value="ADK_lid"/>
    <property type="match status" value="1"/>
</dbReference>
<sequence length="251" mass="27961">MVATATKDQPLIGNWRASHAYQRQQSGINAIFMGPPGAGKGTQSQNVKRDFGVCQLATGDLLRAEVKAGTPLGKEVDSVLKSGKLVDDSLVIRLIETNLDRKECANGFLLDGFPRTIGQAQKLDLLLEKRKTQIDSVIEFSIDDELLVKRICGRLLHEPSGRTYHEEFYPPKKPMTDDITGEPLKRRSDDNPDALRTRLEAFHKQTAPLIDYYQKKGIHKSVDASLKAPVVYDSILSAFRKAKSKDLVLFV</sequence>
<gene>
    <name evidence="6" type="ORF">ONB1V03_LOCUS11189</name>
</gene>
<dbReference type="HAMAP" id="MF_00235">
    <property type="entry name" value="Adenylate_kinase_Adk"/>
    <property type="match status" value="1"/>
</dbReference>
<dbReference type="InterPro" id="IPR007862">
    <property type="entry name" value="Adenylate_kinase_lid-dom"/>
</dbReference>
<dbReference type="CDD" id="cd01428">
    <property type="entry name" value="ADK"/>
    <property type="match status" value="1"/>
</dbReference>
<comment type="similarity">
    <text evidence="4">Belongs to the adenylate kinase family.</text>
</comment>
<keyword evidence="1 4" id="KW-0808">Transferase</keyword>
<dbReference type="InterPro" id="IPR033690">
    <property type="entry name" value="Adenylat_kinase_CS"/>
</dbReference>
<dbReference type="AlphaFoldDB" id="A0A7R9M6U1"/>
<dbReference type="Gene3D" id="3.40.50.300">
    <property type="entry name" value="P-loop containing nucleotide triphosphate hydrolases"/>
    <property type="match status" value="1"/>
</dbReference>
<evidence type="ECO:0000313" key="6">
    <source>
        <dbReference type="EMBL" id="CAD7654542.1"/>
    </source>
</evidence>
<protein>
    <recommendedName>
        <fullName evidence="5">Adenylate kinase active site lid domain-containing protein</fullName>
    </recommendedName>
</protein>
<dbReference type="SUPFAM" id="SSF52540">
    <property type="entry name" value="P-loop containing nucleoside triphosphate hydrolases"/>
    <property type="match status" value="1"/>
</dbReference>
<dbReference type="FunFam" id="3.40.50.300:FF:000106">
    <property type="entry name" value="Adenylate kinase mitochondrial"/>
    <property type="match status" value="1"/>
</dbReference>
<dbReference type="Proteomes" id="UP000728032">
    <property type="component" value="Unassembled WGS sequence"/>
</dbReference>
<dbReference type="GO" id="GO:0005524">
    <property type="term" value="F:ATP binding"/>
    <property type="evidence" value="ECO:0007669"/>
    <property type="project" value="InterPro"/>
</dbReference>
<evidence type="ECO:0000256" key="4">
    <source>
        <dbReference type="RuleBase" id="RU003330"/>
    </source>
</evidence>
<evidence type="ECO:0000313" key="7">
    <source>
        <dbReference type="Proteomes" id="UP000728032"/>
    </source>
</evidence>
<dbReference type="InterPro" id="IPR000850">
    <property type="entry name" value="Adenylat/UMP-CMP_kin"/>
</dbReference>
<keyword evidence="3 4" id="KW-0418">Kinase</keyword>
<dbReference type="OrthoDB" id="439792at2759"/>
<dbReference type="PANTHER" id="PTHR23359">
    <property type="entry name" value="NUCLEOTIDE KINASE"/>
    <property type="match status" value="1"/>
</dbReference>
<dbReference type="NCBIfam" id="NF011100">
    <property type="entry name" value="PRK14527.1"/>
    <property type="match status" value="1"/>
</dbReference>
<evidence type="ECO:0000256" key="2">
    <source>
        <dbReference type="ARBA" id="ARBA00022741"/>
    </source>
</evidence>
<dbReference type="NCBIfam" id="NF001381">
    <property type="entry name" value="PRK00279.1-3"/>
    <property type="match status" value="1"/>
</dbReference>
<dbReference type="NCBIfam" id="TIGR01351">
    <property type="entry name" value="adk"/>
    <property type="match status" value="1"/>
</dbReference>
<evidence type="ECO:0000259" key="5">
    <source>
        <dbReference type="Pfam" id="PF05191"/>
    </source>
</evidence>
<keyword evidence="2" id="KW-0547">Nucleotide-binding</keyword>
<organism evidence="6">
    <name type="scientific">Oppiella nova</name>
    <dbReference type="NCBI Taxonomy" id="334625"/>
    <lineage>
        <taxon>Eukaryota</taxon>
        <taxon>Metazoa</taxon>
        <taxon>Ecdysozoa</taxon>
        <taxon>Arthropoda</taxon>
        <taxon>Chelicerata</taxon>
        <taxon>Arachnida</taxon>
        <taxon>Acari</taxon>
        <taxon>Acariformes</taxon>
        <taxon>Sarcoptiformes</taxon>
        <taxon>Oribatida</taxon>
        <taxon>Brachypylina</taxon>
        <taxon>Oppioidea</taxon>
        <taxon>Oppiidae</taxon>
        <taxon>Oppiella</taxon>
    </lineage>
</organism>
<reference evidence="6" key="1">
    <citation type="submission" date="2020-11" db="EMBL/GenBank/DDBJ databases">
        <authorList>
            <person name="Tran Van P."/>
        </authorList>
    </citation>
    <scope>NUCLEOTIDE SEQUENCE</scope>
</reference>
<dbReference type="Pfam" id="PF00406">
    <property type="entry name" value="ADK"/>
    <property type="match status" value="1"/>
</dbReference>
<name>A0A7R9M6U1_9ACAR</name>
<evidence type="ECO:0000256" key="3">
    <source>
        <dbReference type="ARBA" id="ARBA00022777"/>
    </source>
</evidence>